<gene>
    <name evidence="2" type="ORF">g.47566</name>
</gene>
<dbReference type="AlphaFoldDB" id="A0A1B6LG48"/>
<evidence type="ECO:0000313" key="2">
    <source>
        <dbReference type="EMBL" id="JAT22676.1"/>
    </source>
</evidence>
<dbReference type="EMBL" id="GEBQ01017301">
    <property type="protein sequence ID" value="JAT22676.1"/>
    <property type="molecule type" value="Transcribed_RNA"/>
</dbReference>
<organism evidence="2">
    <name type="scientific">Graphocephala atropunctata</name>
    <dbReference type="NCBI Taxonomy" id="36148"/>
    <lineage>
        <taxon>Eukaryota</taxon>
        <taxon>Metazoa</taxon>
        <taxon>Ecdysozoa</taxon>
        <taxon>Arthropoda</taxon>
        <taxon>Hexapoda</taxon>
        <taxon>Insecta</taxon>
        <taxon>Pterygota</taxon>
        <taxon>Neoptera</taxon>
        <taxon>Paraneoptera</taxon>
        <taxon>Hemiptera</taxon>
        <taxon>Auchenorrhyncha</taxon>
        <taxon>Membracoidea</taxon>
        <taxon>Cicadellidae</taxon>
        <taxon>Cicadellinae</taxon>
        <taxon>Cicadellini</taxon>
        <taxon>Graphocephala</taxon>
    </lineage>
</organism>
<feature type="compositionally biased region" description="Low complexity" evidence="1">
    <location>
        <begin position="64"/>
        <end position="78"/>
    </location>
</feature>
<name>A0A1B6LG48_9HEMI</name>
<proteinExistence type="predicted"/>
<sequence>FEFQSDTGADVRIVVSNETSGRVLRNGLSFEDFLEKIAITIASHCKSVGLVKHGGALSTSESQSVKGTPSPSSVSSSGQHFTNQQRSILNSAEDCSTSQTRYKELRNQYNSTESEDDTCDYLPGDI</sequence>
<reference evidence="2" key="1">
    <citation type="submission" date="2015-11" db="EMBL/GenBank/DDBJ databases">
        <title>De novo transcriptome assembly of four potential Pierce s Disease insect vectors from Arizona vineyards.</title>
        <authorList>
            <person name="Tassone E.E."/>
        </authorList>
    </citation>
    <scope>NUCLEOTIDE SEQUENCE</scope>
</reference>
<feature type="region of interest" description="Disordered" evidence="1">
    <location>
        <begin position="58"/>
        <end position="126"/>
    </location>
</feature>
<feature type="non-terminal residue" evidence="2">
    <location>
        <position position="1"/>
    </location>
</feature>
<evidence type="ECO:0000256" key="1">
    <source>
        <dbReference type="SAM" id="MobiDB-lite"/>
    </source>
</evidence>
<accession>A0A1B6LG48</accession>
<feature type="compositionally biased region" description="Polar residues" evidence="1">
    <location>
        <begin position="79"/>
        <end position="100"/>
    </location>
</feature>
<protein>
    <submittedName>
        <fullName evidence="2">Uncharacterized protein</fullName>
    </submittedName>
</protein>
<feature type="non-terminal residue" evidence="2">
    <location>
        <position position="126"/>
    </location>
</feature>